<evidence type="ECO:0000256" key="8">
    <source>
        <dbReference type="ARBA" id="ARBA00022982"/>
    </source>
</evidence>
<evidence type="ECO:0000256" key="5">
    <source>
        <dbReference type="ARBA" id="ARBA00022617"/>
    </source>
</evidence>
<dbReference type="InterPro" id="IPR016174">
    <property type="entry name" value="Di-haem_cyt_TM"/>
</dbReference>
<comment type="cofactor">
    <cofactor evidence="1">
        <name>heme b</name>
        <dbReference type="ChEBI" id="CHEBI:60344"/>
    </cofactor>
</comment>
<keyword evidence="3" id="KW-0813">Transport</keyword>
<dbReference type="GO" id="GO:0020037">
    <property type="term" value="F:heme binding"/>
    <property type="evidence" value="ECO:0007669"/>
    <property type="project" value="TreeGrafter"/>
</dbReference>
<dbReference type="SUPFAM" id="SSF81342">
    <property type="entry name" value="Transmembrane di-heme cytochromes"/>
    <property type="match status" value="1"/>
</dbReference>
<evidence type="ECO:0000256" key="2">
    <source>
        <dbReference type="ARBA" id="ARBA00004651"/>
    </source>
</evidence>
<feature type="region of interest" description="Disordered" evidence="13">
    <location>
        <begin position="1"/>
        <end position="20"/>
    </location>
</feature>
<organism evidence="16 17">
    <name type="scientific">Variovorax guangxiensis</name>
    <dbReference type="NCBI Taxonomy" id="1775474"/>
    <lineage>
        <taxon>Bacteria</taxon>
        <taxon>Pseudomonadati</taxon>
        <taxon>Pseudomonadota</taxon>
        <taxon>Betaproteobacteria</taxon>
        <taxon>Burkholderiales</taxon>
        <taxon>Comamonadaceae</taxon>
        <taxon>Variovorax</taxon>
    </lineage>
</organism>
<evidence type="ECO:0000313" key="16">
    <source>
        <dbReference type="EMBL" id="MBB4223040.1"/>
    </source>
</evidence>
<keyword evidence="6 14" id="KW-0812">Transmembrane</keyword>
<protein>
    <submittedName>
        <fullName evidence="16">Cytochrome b561</fullName>
    </submittedName>
</protein>
<dbReference type="GO" id="GO:0009055">
    <property type="term" value="F:electron transfer activity"/>
    <property type="evidence" value="ECO:0007669"/>
    <property type="project" value="InterPro"/>
</dbReference>
<keyword evidence="8" id="KW-0249">Electron transport</keyword>
<keyword evidence="4" id="KW-1003">Cell membrane</keyword>
<name>A0A840FUF8_9BURK</name>
<evidence type="ECO:0000256" key="1">
    <source>
        <dbReference type="ARBA" id="ARBA00001970"/>
    </source>
</evidence>
<evidence type="ECO:0000256" key="6">
    <source>
        <dbReference type="ARBA" id="ARBA00022692"/>
    </source>
</evidence>
<keyword evidence="5" id="KW-0349">Heme</keyword>
<dbReference type="Proteomes" id="UP000524450">
    <property type="component" value="Unassembled WGS sequence"/>
</dbReference>
<evidence type="ECO:0000256" key="11">
    <source>
        <dbReference type="ARBA" id="ARBA00023136"/>
    </source>
</evidence>
<dbReference type="PANTHER" id="PTHR30529">
    <property type="entry name" value="CYTOCHROME B561"/>
    <property type="match status" value="1"/>
</dbReference>
<evidence type="ECO:0000256" key="4">
    <source>
        <dbReference type="ARBA" id="ARBA00022475"/>
    </source>
</evidence>
<evidence type="ECO:0000256" key="14">
    <source>
        <dbReference type="SAM" id="Phobius"/>
    </source>
</evidence>
<dbReference type="InterPro" id="IPR052168">
    <property type="entry name" value="Cytochrome_b561_oxidase"/>
</dbReference>
<dbReference type="AlphaFoldDB" id="A0A840FUF8"/>
<accession>A0A840FUF8</accession>
<feature type="transmembrane region" description="Helical" evidence="14">
    <location>
        <begin position="115"/>
        <end position="133"/>
    </location>
</feature>
<evidence type="ECO:0000313" key="17">
    <source>
        <dbReference type="Proteomes" id="UP000524450"/>
    </source>
</evidence>
<evidence type="ECO:0000259" key="15">
    <source>
        <dbReference type="Pfam" id="PF01292"/>
    </source>
</evidence>
<evidence type="ECO:0000256" key="7">
    <source>
        <dbReference type="ARBA" id="ARBA00022723"/>
    </source>
</evidence>
<feature type="transmembrane region" description="Helical" evidence="14">
    <location>
        <begin position="70"/>
        <end position="88"/>
    </location>
</feature>
<comment type="caution">
    <text evidence="16">The sequence shown here is derived from an EMBL/GenBank/DDBJ whole genome shotgun (WGS) entry which is preliminary data.</text>
</comment>
<dbReference type="GO" id="GO:0022904">
    <property type="term" value="P:respiratory electron transport chain"/>
    <property type="evidence" value="ECO:0007669"/>
    <property type="project" value="InterPro"/>
</dbReference>
<dbReference type="Gene3D" id="1.20.950.20">
    <property type="entry name" value="Transmembrane di-heme cytochromes, Chain C"/>
    <property type="match status" value="1"/>
</dbReference>
<evidence type="ECO:0000256" key="13">
    <source>
        <dbReference type="SAM" id="MobiDB-lite"/>
    </source>
</evidence>
<comment type="similarity">
    <text evidence="12">Belongs to the cytochrome b561 family.</text>
</comment>
<evidence type="ECO:0000256" key="12">
    <source>
        <dbReference type="ARBA" id="ARBA00037975"/>
    </source>
</evidence>
<feature type="domain" description="Cytochrome b561 bacterial/Ni-hydrogenase" evidence="15">
    <location>
        <begin position="29"/>
        <end position="201"/>
    </location>
</feature>
<feature type="transmembrane region" description="Helical" evidence="14">
    <location>
        <begin position="33"/>
        <end position="55"/>
    </location>
</feature>
<keyword evidence="11 14" id="KW-0472">Membrane</keyword>
<proteinExistence type="inferred from homology"/>
<keyword evidence="7" id="KW-0479">Metal-binding</keyword>
<dbReference type="GO" id="GO:0046872">
    <property type="term" value="F:metal ion binding"/>
    <property type="evidence" value="ECO:0007669"/>
    <property type="project" value="UniProtKB-KW"/>
</dbReference>
<comment type="subcellular location">
    <subcellularLocation>
        <location evidence="2">Cell membrane</location>
        <topology evidence="2">Multi-pass membrane protein</topology>
    </subcellularLocation>
</comment>
<dbReference type="Pfam" id="PF01292">
    <property type="entry name" value="Ni_hydr_CYTB"/>
    <property type="match status" value="1"/>
</dbReference>
<gene>
    <name evidence="16" type="ORF">GGD71_003822</name>
</gene>
<reference evidence="16 17" key="1">
    <citation type="submission" date="2020-08" db="EMBL/GenBank/DDBJ databases">
        <title>Genomic Encyclopedia of Type Strains, Phase IV (KMG-V): Genome sequencing to study the core and pangenomes of soil and plant-associated prokaryotes.</title>
        <authorList>
            <person name="Whitman W."/>
        </authorList>
    </citation>
    <scope>NUCLEOTIDE SEQUENCE [LARGE SCALE GENOMIC DNA]</scope>
    <source>
        <strain evidence="16 17">34/80</strain>
    </source>
</reference>
<dbReference type="EMBL" id="JACIFZ010000004">
    <property type="protein sequence ID" value="MBB4223040.1"/>
    <property type="molecule type" value="Genomic_DNA"/>
</dbReference>
<evidence type="ECO:0000256" key="9">
    <source>
        <dbReference type="ARBA" id="ARBA00022989"/>
    </source>
</evidence>
<dbReference type="PANTHER" id="PTHR30529:SF1">
    <property type="entry name" value="CYTOCHROME B561 HOMOLOG 2"/>
    <property type="match status" value="1"/>
</dbReference>
<dbReference type="InterPro" id="IPR011577">
    <property type="entry name" value="Cyt_b561_bac/Ni-Hgenase"/>
</dbReference>
<sequence>MLRAQAAALPPMSTDTPSTLPAAGSRGLRYDPFAIALHWLLAVLIVGSFGVGLYMTGLPFSPLRLKVYNWHKWAGVTILALSALRLLWRLGHRPPALPPGTSGLQKAGARVSHTLMYLLFFAVPLSGWAYSSAMGMPVSWFGMLALPDFVPADHDFAEAVLQPLHRNCAFALAGITLLHVAAALKHHWIDRDDLLKRMWPGPRQESAGS</sequence>
<keyword evidence="10" id="KW-0408">Iron</keyword>
<keyword evidence="9 14" id="KW-1133">Transmembrane helix</keyword>
<evidence type="ECO:0000256" key="10">
    <source>
        <dbReference type="ARBA" id="ARBA00023004"/>
    </source>
</evidence>
<dbReference type="GO" id="GO:0005886">
    <property type="term" value="C:plasma membrane"/>
    <property type="evidence" value="ECO:0007669"/>
    <property type="project" value="UniProtKB-SubCell"/>
</dbReference>
<evidence type="ECO:0000256" key="3">
    <source>
        <dbReference type="ARBA" id="ARBA00022448"/>
    </source>
</evidence>